<dbReference type="EMBL" id="JAAIWM010000003">
    <property type="protein sequence ID" value="NEY72240.1"/>
    <property type="molecule type" value="Genomic_DNA"/>
</dbReference>
<dbReference type="CDD" id="cd02065">
    <property type="entry name" value="B12-binding_like"/>
    <property type="match status" value="1"/>
</dbReference>
<dbReference type="Pfam" id="PF02310">
    <property type="entry name" value="B12-binding"/>
    <property type="match status" value="1"/>
</dbReference>
<evidence type="ECO:0000313" key="3">
    <source>
        <dbReference type="Proteomes" id="UP000481043"/>
    </source>
</evidence>
<dbReference type="Gene3D" id="3.40.50.280">
    <property type="entry name" value="Cobalamin-binding domain"/>
    <property type="match status" value="1"/>
</dbReference>
<sequence>MRELELRQLVDFMLQGDDESAWNFISFSMNGKDRVYFYKEILTEAMRYVGELWELNEIKVADEHIASNVCHLLIARQLAELPKQNQIELSFKGMFFCIEEEEHSLGIRMVSSLFKEHGWNTRFLGANLPVKDAIIYANRWRPEVIGISVSIVYHLPKLIQFLNEINQLVYEPEILVGGRITSMFEIENYLPHNVQIVKDLNQLNQLLIESKLCKQLFENS</sequence>
<dbReference type="InterPro" id="IPR003759">
    <property type="entry name" value="Cbl-bd_cap"/>
</dbReference>
<comment type="caution">
    <text evidence="2">The sequence shown here is derived from an EMBL/GenBank/DDBJ whole genome shotgun (WGS) entry which is preliminary data.</text>
</comment>
<dbReference type="GO" id="GO:0046872">
    <property type="term" value="F:metal ion binding"/>
    <property type="evidence" value="ECO:0007669"/>
    <property type="project" value="InterPro"/>
</dbReference>
<evidence type="ECO:0000313" key="2">
    <source>
        <dbReference type="EMBL" id="NEY72240.1"/>
    </source>
</evidence>
<dbReference type="InterPro" id="IPR006158">
    <property type="entry name" value="Cobalamin-bd"/>
</dbReference>
<dbReference type="GO" id="GO:0031419">
    <property type="term" value="F:cobalamin binding"/>
    <property type="evidence" value="ECO:0007669"/>
    <property type="project" value="InterPro"/>
</dbReference>
<evidence type="ECO:0000259" key="1">
    <source>
        <dbReference type="PROSITE" id="PS51332"/>
    </source>
</evidence>
<proteinExistence type="predicted"/>
<dbReference type="SUPFAM" id="SSF52242">
    <property type="entry name" value="Cobalamin (vitamin B12)-binding domain"/>
    <property type="match status" value="1"/>
</dbReference>
<name>A0A6M0Q9P3_9BACI</name>
<dbReference type="InterPro" id="IPR036594">
    <property type="entry name" value="Meth_synthase_dom"/>
</dbReference>
<gene>
    <name evidence="2" type="ORF">G4D63_10940</name>
</gene>
<dbReference type="Proteomes" id="UP000481043">
    <property type="component" value="Unassembled WGS sequence"/>
</dbReference>
<feature type="domain" description="B12-binding" evidence="1">
    <location>
        <begin position="90"/>
        <end position="220"/>
    </location>
</feature>
<dbReference type="Pfam" id="PF02607">
    <property type="entry name" value="B12-binding_2"/>
    <property type="match status" value="1"/>
</dbReference>
<organism evidence="2 3">
    <name type="scientific">Bacillus mesophilus</name>
    <dbReference type="NCBI Taxonomy" id="1808955"/>
    <lineage>
        <taxon>Bacteria</taxon>
        <taxon>Bacillati</taxon>
        <taxon>Bacillota</taxon>
        <taxon>Bacilli</taxon>
        <taxon>Bacillales</taxon>
        <taxon>Bacillaceae</taxon>
        <taxon>Bacillus</taxon>
    </lineage>
</organism>
<dbReference type="InterPro" id="IPR036724">
    <property type="entry name" value="Cobalamin-bd_sf"/>
</dbReference>
<dbReference type="RefSeq" id="WP_163179696.1">
    <property type="nucleotide sequence ID" value="NZ_JAAIWM010000003.1"/>
</dbReference>
<dbReference type="AlphaFoldDB" id="A0A6M0Q9P3"/>
<protein>
    <submittedName>
        <fullName evidence="2">Cobalamin-binding protein</fullName>
    </submittedName>
</protein>
<reference evidence="2 3" key="1">
    <citation type="submission" date="2020-02" db="EMBL/GenBank/DDBJ databases">
        <title>Bacillus aquiflavi sp. nov., isolated from yellow water of strong flavor Chinese baijiu in Yibin region of China.</title>
        <authorList>
            <person name="Xie J."/>
        </authorList>
    </citation>
    <scope>NUCLEOTIDE SEQUENCE [LARGE SCALE GENOMIC DNA]</scope>
    <source>
        <strain evidence="2 3">SA4</strain>
    </source>
</reference>
<dbReference type="PROSITE" id="PS51332">
    <property type="entry name" value="B12_BINDING"/>
    <property type="match status" value="1"/>
</dbReference>
<keyword evidence="3" id="KW-1185">Reference proteome</keyword>
<accession>A0A6M0Q9P3</accession>
<dbReference type="Gene3D" id="1.10.1240.10">
    <property type="entry name" value="Methionine synthase domain"/>
    <property type="match status" value="1"/>
</dbReference>